<accession>A0A9P7A8F9</accession>
<dbReference type="InterPro" id="IPR013905">
    <property type="entry name" value="Lgl_C_dom"/>
</dbReference>
<comment type="caution">
    <text evidence="4">The sequence shown here is derived from an EMBL/GenBank/DDBJ whole genome shotgun (WGS) entry which is preliminary data.</text>
</comment>
<keyword evidence="2" id="KW-0268">Exocytosis</keyword>
<dbReference type="InterPro" id="IPR001680">
    <property type="entry name" value="WD40_rpt"/>
</dbReference>
<dbReference type="CDD" id="cd15873">
    <property type="entry name" value="R-SNARE_STXBP5_6"/>
    <property type="match status" value="1"/>
</dbReference>
<dbReference type="Proteomes" id="UP000714275">
    <property type="component" value="Unassembled WGS sequence"/>
</dbReference>
<evidence type="ECO:0000256" key="1">
    <source>
        <dbReference type="ARBA" id="ARBA00008070"/>
    </source>
</evidence>
<protein>
    <submittedName>
        <fullName evidence="4">Lethal giant larvae like, C-terminal-domain-containing protein</fullName>
    </submittedName>
</protein>
<feature type="domain" description="Lethal giant larvae (Lgl)-like C-terminal" evidence="3">
    <location>
        <begin position="608"/>
        <end position="995"/>
    </location>
</feature>
<reference evidence="4" key="1">
    <citation type="journal article" date="2020" name="New Phytol.">
        <title>Comparative genomics reveals dynamic genome evolution in host specialist ectomycorrhizal fungi.</title>
        <authorList>
            <person name="Lofgren L.A."/>
            <person name="Nguyen N.H."/>
            <person name="Vilgalys R."/>
            <person name="Ruytinx J."/>
            <person name="Liao H.L."/>
            <person name="Branco S."/>
            <person name="Kuo A."/>
            <person name="LaButti K."/>
            <person name="Lipzen A."/>
            <person name="Andreopoulos W."/>
            <person name="Pangilinan J."/>
            <person name="Riley R."/>
            <person name="Hundley H."/>
            <person name="Na H."/>
            <person name="Barry K."/>
            <person name="Grigoriev I.V."/>
            <person name="Stajich J.E."/>
            <person name="Kennedy P.G."/>
        </authorList>
    </citation>
    <scope>NUCLEOTIDE SEQUENCE</scope>
    <source>
        <strain evidence="4">DOB743</strain>
    </source>
</reference>
<dbReference type="InterPro" id="IPR036322">
    <property type="entry name" value="WD40_repeat_dom_sf"/>
</dbReference>
<evidence type="ECO:0000256" key="2">
    <source>
        <dbReference type="ARBA" id="ARBA00022483"/>
    </source>
</evidence>
<sequence length="1078" mass="118333">MPFGEKHVLTDLSTGQRDPDDWEIGRLRTVDYFLDIRVLTYEPTLSLLAVGSASGLICVVGGPGVESSVQTPEGSPVKILQLAASTDKLLSVDERDRLHIWNLKDLTEPPKSTRFDHAINAVMLSPSHTHVFLALQSGEIRTYDLLCLKKSTYVIPNLWNMFQTKIASSVADPLHALPGCNIPVDLVAHPRDLNLIFVAFGGGVVLYDLSSRNILRAYELVIPAGAPGGGGYHQAEVLTHRWPSVTSVSIHPAGHFFAVGYADGCVAFWAVEDEDQPLMVRTSTDLDVNVINGEELENFLQNGGPSEERGTNLSERQPIYRVAWCGFPNSSDPRGGVTALVFLGGDRSNDPCRLTVHTMPALECPEPPAPSGSKTGLHASIRKAMRLSVIPLETTYYLSSGSVYDFVLFPKSNPHFSGCWDPAALLFLTAASSDSRMVEARQFLPPKMMSPLPGTGAQNSSEHGDVVHELSATLEDMTLSGKEPLPMHVPSKLYSGLGGVSYAQLLTLQRGMHDVFVGQQPVPGDADLPIAGGSAWIDDKRLSELRLSRSHPRRILITCHRDLTVRFHDASPQLLISSSTSPLQKNYPFAIHDLTIDISCLPLSSAPEVATVQVAPESLECVVLLKSGDLLVYRLITTQVNPRIEIEGNKEFVLLDNIALRPGTRYHPFLMLPRGNVSLICCALSDIGFVGIGYIDGSVAVIDLRGPSLLRPQRQKRQSKLLVRNQDADPVVSLTWTVSAVSMDAQLAVRLIANHESGSTEVFKITRDSESSLYDFAQDVTRVEGLPNVMQGGSFVIDSQKGTAWRADRSRFAASLQTRDNNPARCFWVTASAKGARCMLDISGERISKVEWNNKKNKVGHVQVIEKSDSRVLVAFNDKPEAMVYSLPYLEHLHTFSLANVCENVMSVDETGDFIAARRHESGVLDQIVFGTLFKTRRVYDNPLVDLTSFHREIPPYPQPVSVGPPSLLGSWFQYGKPIMTGEQLDVLLAGPDRPIPPPNLAQTLQDTTSNDRSGVMKTMENARNGVYNRLNDALAERGEMLGNIEQRIDSLQQGSKDMVAQAKRLATEQSAKRWFGF</sequence>
<name>A0A9P7A8F9_9AGAM</name>
<dbReference type="GO" id="GO:0006887">
    <property type="term" value="P:exocytosis"/>
    <property type="evidence" value="ECO:0007669"/>
    <property type="project" value="UniProtKB-KW"/>
</dbReference>
<dbReference type="SUPFAM" id="SSF82171">
    <property type="entry name" value="DPP6 N-terminal domain-like"/>
    <property type="match status" value="1"/>
</dbReference>
<dbReference type="GO" id="GO:0005096">
    <property type="term" value="F:GTPase activator activity"/>
    <property type="evidence" value="ECO:0007669"/>
    <property type="project" value="TreeGrafter"/>
</dbReference>
<evidence type="ECO:0000313" key="5">
    <source>
        <dbReference type="Proteomes" id="UP000714275"/>
    </source>
</evidence>
<dbReference type="PANTHER" id="PTHR10241:SF25">
    <property type="entry name" value="TOMOSYN, ISOFORM C"/>
    <property type="match status" value="1"/>
</dbReference>
<gene>
    <name evidence="4" type="ORF">EV702DRAFT_4946</name>
</gene>
<dbReference type="GO" id="GO:0005886">
    <property type="term" value="C:plasma membrane"/>
    <property type="evidence" value="ECO:0007669"/>
    <property type="project" value="TreeGrafter"/>
</dbReference>
<evidence type="ECO:0000313" key="4">
    <source>
        <dbReference type="EMBL" id="KAG1783582.1"/>
    </source>
</evidence>
<keyword evidence="5" id="KW-1185">Reference proteome</keyword>
<dbReference type="AlphaFoldDB" id="A0A9P7A8F9"/>
<dbReference type="GO" id="GO:0006893">
    <property type="term" value="P:Golgi to plasma membrane transport"/>
    <property type="evidence" value="ECO:0007669"/>
    <property type="project" value="TreeGrafter"/>
</dbReference>
<dbReference type="SUPFAM" id="SSF50978">
    <property type="entry name" value="WD40 repeat-like"/>
    <property type="match status" value="2"/>
</dbReference>
<evidence type="ECO:0000259" key="3">
    <source>
        <dbReference type="Pfam" id="PF08596"/>
    </source>
</evidence>
<dbReference type="GO" id="GO:0045159">
    <property type="term" value="F:myosin II binding"/>
    <property type="evidence" value="ECO:0007669"/>
    <property type="project" value="TreeGrafter"/>
</dbReference>
<dbReference type="EMBL" id="JABBWD010000001">
    <property type="protein sequence ID" value="KAG1783582.1"/>
    <property type="molecule type" value="Genomic_DNA"/>
</dbReference>
<dbReference type="Pfam" id="PF08596">
    <property type="entry name" value="Lgl_C"/>
    <property type="match status" value="1"/>
</dbReference>
<dbReference type="GO" id="GO:0019905">
    <property type="term" value="F:syntaxin binding"/>
    <property type="evidence" value="ECO:0007669"/>
    <property type="project" value="TreeGrafter"/>
</dbReference>
<proteinExistence type="inferred from homology"/>
<dbReference type="Gene3D" id="2.130.10.10">
    <property type="entry name" value="YVTN repeat-like/Quinoprotein amine dehydrogenase"/>
    <property type="match status" value="2"/>
</dbReference>
<dbReference type="InterPro" id="IPR015943">
    <property type="entry name" value="WD40/YVTN_repeat-like_dom_sf"/>
</dbReference>
<dbReference type="SMART" id="SM00320">
    <property type="entry name" value="WD40"/>
    <property type="match status" value="5"/>
</dbReference>
<dbReference type="PANTHER" id="PTHR10241">
    <property type="entry name" value="LETHAL 2 GIANT LARVAE PROTEIN"/>
    <property type="match status" value="1"/>
</dbReference>
<comment type="similarity">
    <text evidence="1">Belongs to the WD repeat L(2)GL family.</text>
</comment>
<dbReference type="OrthoDB" id="19944at2759"/>
<organism evidence="4 5">
    <name type="scientific">Suillus placidus</name>
    <dbReference type="NCBI Taxonomy" id="48579"/>
    <lineage>
        <taxon>Eukaryota</taxon>
        <taxon>Fungi</taxon>
        <taxon>Dikarya</taxon>
        <taxon>Basidiomycota</taxon>
        <taxon>Agaricomycotina</taxon>
        <taxon>Agaricomycetes</taxon>
        <taxon>Agaricomycetidae</taxon>
        <taxon>Boletales</taxon>
        <taxon>Suillineae</taxon>
        <taxon>Suillaceae</taxon>
        <taxon>Suillus</taxon>
    </lineage>
</organism>
<dbReference type="GO" id="GO:0005737">
    <property type="term" value="C:cytoplasm"/>
    <property type="evidence" value="ECO:0007669"/>
    <property type="project" value="TreeGrafter"/>
</dbReference>